<dbReference type="EMBL" id="MTYI01000016">
    <property type="protein sequence ID" value="PNP58971.1"/>
    <property type="molecule type" value="Genomic_DNA"/>
</dbReference>
<evidence type="ECO:0000256" key="1">
    <source>
        <dbReference type="SAM" id="MobiDB-lite"/>
    </source>
</evidence>
<dbReference type="Proteomes" id="UP000236290">
    <property type="component" value="Unassembled WGS sequence"/>
</dbReference>
<evidence type="ECO:0000313" key="3">
    <source>
        <dbReference type="Proteomes" id="UP000236290"/>
    </source>
</evidence>
<dbReference type="AlphaFoldDB" id="A0A2K0UMG6"/>
<dbReference type="OrthoDB" id="338970at2759"/>
<organism evidence="2 3">
    <name type="scientific">Trichoderma harzianum</name>
    <name type="common">Hypocrea lixii</name>
    <dbReference type="NCBI Taxonomy" id="5544"/>
    <lineage>
        <taxon>Eukaryota</taxon>
        <taxon>Fungi</taxon>
        <taxon>Dikarya</taxon>
        <taxon>Ascomycota</taxon>
        <taxon>Pezizomycotina</taxon>
        <taxon>Sordariomycetes</taxon>
        <taxon>Hypocreomycetidae</taxon>
        <taxon>Hypocreales</taxon>
        <taxon>Hypocreaceae</taxon>
        <taxon>Trichoderma</taxon>
    </lineage>
</organism>
<name>A0A2K0UMG6_TRIHA</name>
<feature type="region of interest" description="Disordered" evidence="1">
    <location>
        <begin position="53"/>
        <end position="87"/>
    </location>
</feature>
<protein>
    <submittedName>
        <fullName evidence="2">Uncharacterized protein</fullName>
    </submittedName>
</protein>
<accession>A0A2K0UMG6</accession>
<evidence type="ECO:0000313" key="2">
    <source>
        <dbReference type="EMBL" id="PNP58971.1"/>
    </source>
</evidence>
<feature type="compositionally biased region" description="Low complexity" evidence="1">
    <location>
        <begin position="53"/>
        <end position="73"/>
    </location>
</feature>
<gene>
    <name evidence="2" type="ORF">THARTR1_01219</name>
</gene>
<reference evidence="2 3" key="1">
    <citation type="submission" date="2017-02" db="EMBL/GenBank/DDBJ databases">
        <title>Genomes of Trichoderma spp. with biocontrol activity.</title>
        <authorList>
            <person name="Gardiner D."/>
            <person name="Kazan K."/>
            <person name="Vos C."/>
            <person name="Harvey P."/>
        </authorList>
    </citation>
    <scope>NUCLEOTIDE SEQUENCE [LARGE SCALE GENOMIC DNA]</scope>
    <source>
        <strain evidence="2 3">Tr1</strain>
    </source>
</reference>
<comment type="caution">
    <text evidence="2">The sequence shown here is derived from an EMBL/GenBank/DDBJ whole genome shotgun (WGS) entry which is preliminary data.</text>
</comment>
<sequence length="128" mass="13465">MSFPPVTPLRPVPGAFVNTPAIVARYQNTTHDPVRRTLFPSEGQNAQTSAAATTAAQGTVSTSTTAVTATASTQGGGLASLTPLPPPRVENVPPVLKAAKAINAFLQLDESFPDLDSYCRRKFDALTR</sequence>
<proteinExistence type="predicted"/>